<evidence type="ECO:0000313" key="3">
    <source>
        <dbReference type="Proteomes" id="UP001500831"/>
    </source>
</evidence>
<dbReference type="RefSeq" id="WP_344977176.1">
    <property type="nucleotide sequence ID" value="NZ_BAAAVI010000044.1"/>
</dbReference>
<evidence type="ECO:0008006" key="4">
    <source>
        <dbReference type="Google" id="ProtNLM"/>
    </source>
</evidence>
<proteinExistence type="predicted"/>
<sequence length="87" mass="8806">MSPTASPQSGEGEHTRRVIPSAAVSAPARDRAVTLADVAEAAGTGRGTPHRRHPGRGERAAAAGTGHRTRPVTMGPAPAAARAPRRG</sequence>
<gene>
    <name evidence="2" type="ORF">GCM10010517_53360</name>
</gene>
<organism evidence="2 3">
    <name type="scientific">Streptosporangium fragile</name>
    <dbReference type="NCBI Taxonomy" id="46186"/>
    <lineage>
        <taxon>Bacteria</taxon>
        <taxon>Bacillati</taxon>
        <taxon>Actinomycetota</taxon>
        <taxon>Actinomycetes</taxon>
        <taxon>Streptosporangiales</taxon>
        <taxon>Streptosporangiaceae</taxon>
        <taxon>Streptosporangium</taxon>
    </lineage>
</organism>
<name>A0ABP6IJT6_9ACTN</name>
<feature type="region of interest" description="Disordered" evidence="1">
    <location>
        <begin position="1"/>
        <end position="87"/>
    </location>
</feature>
<keyword evidence="3" id="KW-1185">Reference proteome</keyword>
<evidence type="ECO:0000256" key="1">
    <source>
        <dbReference type="SAM" id="MobiDB-lite"/>
    </source>
</evidence>
<accession>A0ABP6IJT6</accession>
<dbReference type="EMBL" id="BAAAVI010000044">
    <property type="protein sequence ID" value="GAA2889275.1"/>
    <property type="molecule type" value="Genomic_DNA"/>
</dbReference>
<dbReference type="Gene3D" id="1.10.357.10">
    <property type="entry name" value="Tetracycline Repressor, domain 2"/>
    <property type="match status" value="1"/>
</dbReference>
<reference evidence="3" key="1">
    <citation type="journal article" date="2019" name="Int. J. Syst. Evol. Microbiol.">
        <title>The Global Catalogue of Microorganisms (GCM) 10K type strain sequencing project: providing services to taxonomists for standard genome sequencing and annotation.</title>
        <authorList>
            <consortium name="The Broad Institute Genomics Platform"/>
            <consortium name="The Broad Institute Genome Sequencing Center for Infectious Disease"/>
            <person name="Wu L."/>
            <person name="Ma J."/>
        </authorList>
    </citation>
    <scope>NUCLEOTIDE SEQUENCE [LARGE SCALE GENOMIC DNA]</scope>
    <source>
        <strain evidence="3">JCM 6242</strain>
    </source>
</reference>
<dbReference type="Proteomes" id="UP001500831">
    <property type="component" value="Unassembled WGS sequence"/>
</dbReference>
<evidence type="ECO:0000313" key="2">
    <source>
        <dbReference type="EMBL" id="GAA2889275.1"/>
    </source>
</evidence>
<feature type="compositionally biased region" description="Low complexity" evidence="1">
    <location>
        <begin position="76"/>
        <end position="87"/>
    </location>
</feature>
<protein>
    <recommendedName>
        <fullName evidence="4">HTH tetR-type domain-containing protein</fullName>
    </recommendedName>
</protein>
<comment type="caution">
    <text evidence="2">The sequence shown here is derived from an EMBL/GenBank/DDBJ whole genome shotgun (WGS) entry which is preliminary data.</text>
</comment>